<evidence type="ECO:0000313" key="2">
    <source>
        <dbReference type="Proteomes" id="UP000606922"/>
    </source>
</evidence>
<dbReference type="AlphaFoldDB" id="A0A916SD65"/>
<dbReference type="EMBL" id="BMGB01000001">
    <property type="protein sequence ID" value="GGA91289.1"/>
    <property type="molecule type" value="Genomic_DNA"/>
</dbReference>
<reference evidence="1" key="1">
    <citation type="journal article" date="2014" name="Int. J. Syst. Evol. Microbiol.">
        <title>Complete genome sequence of Corynebacterium casei LMG S-19264T (=DSM 44701T), isolated from a smear-ripened cheese.</title>
        <authorList>
            <consortium name="US DOE Joint Genome Institute (JGI-PGF)"/>
            <person name="Walter F."/>
            <person name="Albersmeier A."/>
            <person name="Kalinowski J."/>
            <person name="Ruckert C."/>
        </authorList>
    </citation>
    <scope>NUCLEOTIDE SEQUENCE</scope>
    <source>
        <strain evidence="1">CGMCC 1.12813</strain>
    </source>
</reference>
<dbReference type="Gene3D" id="3.30.110.170">
    <property type="entry name" value="Protein of unknown function (DUF541), domain 1"/>
    <property type="match status" value="1"/>
</dbReference>
<keyword evidence="2" id="KW-1185">Reference proteome</keyword>
<proteinExistence type="predicted"/>
<dbReference type="Proteomes" id="UP000606922">
    <property type="component" value="Unassembled WGS sequence"/>
</dbReference>
<dbReference type="InterPro" id="IPR007497">
    <property type="entry name" value="SIMPL/DUF541"/>
</dbReference>
<evidence type="ECO:0000313" key="1">
    <source>
        <dbReference type="EMBL" id="GGA91289.1"/>
    </source>
</evidence>
<dbReference type="Gene3D" id="3.30.70.2970">
    <property type="entry name" value="Protein of unknown function (DUF541), domain 2"/>
    <property type="match status" value="1"/>
</dbReference>
<gene>
    <name evidence="1" type="ORF">GCM10010979_02440</name>
</gene>
<dbReference type="RefSeq" id="WP_188508890.1">
    <property type="nucleotide sequence ID" value="NZ_BMGB01000001.1"/>
</dbReference>
<accession>A0A916SD65</accession>
<reference evidence="1" key="2">
    <citation type="submission" date="2020-09" db="EMBL/GenBank/DDBJ databases">
        <authorList>
            <person name="Sun Q."/>
            <person name="Zhou Y."/>
        </authorList>
    </citation>
    <scope>NUCLEOTIDE SEQUENCE</scope>
    <source>
        <strain evidence="1">CGMCC 1.12813</strain>
    </source>
</reference>
<organism evidence="1 2">
    <name type="scientific">Conyzicola nivalis</name>
    <dbReference type="NCBI Taxonomy" id="1477021"/>
    <lineage>
        <taxon>Bacteria</taxon>
        <taxon>Bacillati</taxon>
        <taxon>Actinomycetota</taxon>
        <taxon>Actinomycetes</taxon>
        <taxon>Micrococcales</taxon>
        <taxon>Microbacteriaceae</taxon>
        <taxon>Conyzicola</taxon>
    </lineage>
</organism>
<comment type="caution">
    <text evidence="1">The sequence shown here is derived from an EMBL/GenBank/DDBJ whole genome shotgun (WGS) entry which is preliminary data.</text>
</comment>
<sequence>MTDTTITVQGRFSAFYPAERATVEVSVHHEASKRQPAFDATVAAADVVRDNIVALHDSTAGPITWWSSENVQVWNEKPWNNEGKQLPPVFHARVGFTAKFSDFTALARWIESVSSVDSVSVGSIDWALTEARTTAVTAEVRSRAVKDAVSKASVYAQSIGLGTVTAVAIADPGMLGDQVHGGGTPEAAFMRAKSLGGVGGADGSEPSLSLKPEDIEVSAVVDARFVAR</sequence>
<name>A0A916SD65_9MICO</name>
<protein>
    <submittedName>
        <fullName evidence="1">SIMPL domain-containing protein</fullName>
    </submittedName>
</protein>
<dbReference type="Pfam" id="PF04402">
    <property type="entry name" value="SIMPL"/>
    <property type="match status" value="1"/>
</dbReference>